<evidence type="ECO:0000256" key="6">
    <source>
        <dbReference type="ARBA" id="ARBA00072440"/>
    </source>
</evidence>
<evidence type="ECO:0000256" key="7">
    <source>
        <dbReference type="ARBA" id="ARBA00076317"/>
    </source>
</evidence>
<keyword evidence="3 11" id="KW-0547">Nucleotide-binding</keyword>
<dbReference type="InterPro" id="IPR016135">
    <property type="entry name" value="UBQ-conjugating_enzyme/RWD"/>
</dbReference>
<evidence type="ECO:0000256" key="2">
    <source>
        <dbReference type="ARBA" id="ARBA00022679"/>
    </source>
</evidence>
<evidence type="ECO:0000256" key="11">
    <source>
        <dbReference type="RuleBase" id="RU362109"/>
    </source>
</evidence>
<dbReference type="GO" id="GO:0061631">
    <property type="term" value="F:ubiquitin conjugating enzyme activity"/>
    <property type="evidence" value="ECO:0007669"/>
    <property type="project" value="UniProtKB-EC"/>
</dbReference>
<accession>A0AAN9B6F8</accession>
<evidence type="ECO:0000259" key="13">
    <source>
        <dbReference type="PROSITE" id="PS50127"/>
    </source>
</evidence>
<evidence type="ECO:0000256" key="10">
    <source>
        <dbReference type="PROSITE-ProRule" id="PRU10133"/>
    </source>
</evidence>
<dbReference type="PANTHER" id="PTHR24067">
    <property type="entry name" value="UBIQUITIN-CONJUGATING ENZYME E2"/>
    <property type="match status" value="1"/>
</dbReference>
<name>A0AAN9B6F8_9CAEN</name>
<evidence type="ECO:0000313" key="15">
    <source>
        <dbReference type="Proteomes" id="UP001374579"/>
    </source>
</evidence>
<evidence type="ECO:0000256" key="8">
    <source>
        <dbReference type="ARBA" id="ARBA00077509"/>
    </source>
</evidence>
<dbReference type="SUPFAM" id="SSF54495">
    <property type="entry name" value="UBC-like"/>
    <property type="match status" value="1"/>
</dbReference>
<dbReference type="SMART" id="SM00212">
    <property type="entry name" value="UBCc"/>
    <property type="match status" value="1"/>
</dbReference>
<keyword evidence="5 11" id="KW-0067">ATP-binding</keyword>
<dbReference type="InterPro" id="IPR023313">
    <property type="entry name" value="UBQ-conjugating_AS"/>
</dbReference>
<dbReference type="Gene3D" id="3.10.110.10">
    <property type="entry name" value="Ubiquitin Conjugating Enzyme"/>
    <property type="match status" value="1"/>
</dbReference>
<evidence type="ECO:0000313" key="14">
    <source>
        <dbReference type="EMBL" id="KAK7099569.1"/>
    </source>
</evidence>
<comment type="caution">
    <text evidence="14">The sequence shown here is derived from an EMBL/GenBank/DDBJ whole genome shotgun (WGS) entry which is preliminary data.</text>
</comment>
<dbReference type="GO" id="GO:0005524">
    <property type="term" value="F:ATP binding"/>
    <property type="evidence" value="ECO:0007669"/>
    <property type="project" value="UniProtKB-UniRule"/>
</dbReference>
<dbReference type="EMBL" id="JBAMIC010000012">
    <property type="protein sequence ID" value="KAK7099569.1"/>
    <property type="molecule type" value="Genomic_DNA"/>
</dbReference>
<organism evidence="14 15">
    <name type="scientific">Littorina saxatilis</name>
    <dbReference type="NCBI Taxonomy" id="31220"/>
    <lineage>
        <taxon>Eukaryota</taxon>
        <taxon>Metazoa</taxon>
        <taxon>Spiralia</taxon>
        <taxon>Lophotrochozoa</taxon>
        <taxon>Mollusca</taxon>
        <taxon>Gastropoda</taxon>
        <taxon>Caenogastropoda</taxon>
        <taxon>Littorinimorpha</taxon>
        <taxon>Littorinoidea</taxon>
        <taxon>Littorinidae</taxon>
        <taxon>Littorina</taxon>
    </lineage>
</organism>
<evidence type="ECO:0000256" key="9">
    <source>
        <dbReference type="ARBA" id="ARBA00082133"/>
    </source>
</evidence>
<evidence type="ECO:0000256" key="1">
    <source>
        <dbReference type="ARBA" id="ARBA00012486"/>
    </source>
</evidence>
<evidence type="ECO:0000256" key="5">
    <source>
        <dbReference type="ARBA" id="ARBA00022840"/>
    </source>
</evidence>
<dbReference type="PROSITE" id="PS50127">
    <property type="entry name" value="UBC_2"/>
    <property type="match status" value="1"/>
</dbReference>
<proteinExistence type="inferred from homology"/>
<sequence>MQVTKCLTEPHSQFVNMQRLPRVKKELQMLLESPPHGISCYPVSDNITQFEAKILGGEGTPYFGGVFKVQIDLPERYPFEPPKVQFLTPIYHPNVDNAGRICLDTLKMPPKGAWKPCMNLMTVLTSLQLLMAQPNPDDALMADVATEFKHSPELFRQKAVQFTALHANQGVVQPLQQQVSVAGTASSGNSAFLHHSQLPGSVSSGKRPPPSSSPALSDLTNKKMKT</sequence>
<reference evidence="14 15" key="1">
    <citation type="submission" date="2024-02" db="EMBL/GenBank/DDBJ databases">
        <title>Chromosome-scale genome assembly of the rough periwinkle Littorina saxatilis.</title>
        <authorList>
            <person name="De Jode A."/>
            <person name="Faria R."/>
            <person name="Formenti G."/>
            <person name="Sims Y."/>
            <person name="Smith T.P."/>
            <person name="Tracey A."/>
            <person name="Wood J.M.D."/>
            <person name="Zagrodzka Z.B."/>
            <person name="Johannesson K."/>
            <person name="Butlin R.K."/>
            <person name="Leder E.H."/>
        </authorList>
    </citation>
    <scope>NUCLEOTIDE SEQUENCE [LARGE SCALE GENOMIC DNA]</scope>
    <source>
        <strain evidence="14">Snail1</strain>
        <tissue evidence="14">Muscle</tissue>
    </source>
</reference>
<keyword evidence="2" id="KW-0808">Transferase</keyword>
<dbReference type="CDD" id="cd23805">
    <property type="entry name" value="UBCc_UBE2T"/>
    <property type="match status" value="1"/>
</dbReference>
<feature type="active site" description="Glycyl thioester intermediate" evidence="10">
    <location>
        <position position="102"/>
    </location>
</feature>
<dbReference type="FunFam" id="3.10.110.10:FF:000041">
    <property type="entry name" value="Ubiquitin-conjugating enzyme E2 T"/>
    <property type="match status" value="1"/>
</dbReference>
<dbReference type="PROSITE" id="PS00183">
    <property type="entry name" value="UBC_1"/>
    <property type="match status" value="1"/>
</dbReference>
<dbReference type="AlphaFoldDB" id="A0AAN9B6F8"/>
<dbReference type="InterPro" id="IPR000608">
    <property type="entry name" value="UBC"/>
</dbReference>
<dbReference type="Proteomes" id="UP001374579">
    <property type="component" value="Unassembled WGS sequence"/>
</dbReference>
<feature type="region of interest" description="Disordered" evidence="12">
    <location>
        <begin position="190"/>
        <end position="226"/>
    </location>
</feature>
<evidence type="ECO:0000256" key="4">
    <source>
        <dbReference type="ARBA" id="ARBA00022786"/>
    </source>
</evidence>
<keyword evidence="15" id="KW-1185">Reference proteome</keyword>
<evidence type="ECO:0000256" key="3">
    <source>
        <dbReference type="ARBA" id="ARBA00022741"/>
    </source>
</evidence>
<comment type="similarity">
    <text evidence="11">Belongs to the ubiquitin-conjugating enzyme family.</text>
</comment>
<dbReference type="Pfam" id="PF00179">
    <property type="entry name" value="UQ_con"/>
    <property type="match status" value="1"/>
</dbReference>
<protein>
    <recommendedName>
        <fullName evidence="6">Ubiquitin-conjugating enzyme E2 T</fullName>
        <ecNumber evidence="1">2.3.2.23</ecNumber>
    </recommendedName>
    <alternativeName>
        <fullName evidence="7">E2 ubiquitin-conjugating enzyme T</fullName>
    </alternativeName>
    <alternativeName>
        <fullName evidence="9">Ubiquitin carrier protein T</fullName>
    </alternativeName>
    <alternativeName>
        <fullName evidence="8">Ubiquitin-protein ligase T</fullName>
    </alternativeName>
</protein>
<evidence type="ECO:0000256" key="12">
    <source>
        <dbReference type="SAM" id="MobiDB-lite"/>
    </source>
</evidence>
<keyword evidence="4 11" id="KW-0833">Ubl conjugation pathway</keyword>
<gene>
    <name evidence="14" type="ORF">V1264_003692</name>
</gene>
<dbReference type="InterPro" id="IPR050113">
    <property type="entry name" value="Ub_conjugating_enzyme"/>
</dbReference>
<feature type="domain" description="UBC core" evidence="13">
    <location>
        <begin position="18"/>
        <end position="168"/>
    </location>
</feature>
<dbReference type="EC" id="2.3.2.23" evidence="1"/>